<reference evidence="1 2" key="1">
    <citation type="journal article" date="2016" name="Nat. Commun.">
        <title>Thousands of microbial genomes shed light on interconnected biogeochemical processes in an aquifer system.</title>
        <authorList>
            <person name="Anantharaman K."/>
            <person name="Brown C.T."/>
            <person name="Hug L.A."/>
            <person name="Sharon I."/>
            <person name="Castelle C.J."/>
            <person name="Probst A.J."/>
            <person name="Thomas B.C."/>
            <person name="Singh A."/>
            <person name="Wilkins M.J."/>
            <person name="Karaoz U."/>
            <person name="Brodie E.L."/>
            <person name="Williams K.H."/>
            <person name="Hubbard S.S."/>
            <person name="Banfield J.F."/>
        </authorList>
    </citation>
    <scope>NUCLEOTIDE SEQUENCE [LARGE SCALE GENOMIC DNA]</scope>
</reference>
<evidence type="ECO:0008006" key="3">
    <source>
        <dbReference type="Google" id="ProtNLM"/>
    </source>
</evidence>
<dbReference type="STRING" id="1817772.A2527_11015"/>
<dbReference type="Gene3D" id="3.40.50.1820">
    <property type="entry name" value="alpha/beta hydrolase"/>
    <property type="match status" value="1"/>
</dbReference>
<dbReference type="InterPro" id="IPR029058">
    <property type="entry name" value="AB_hydrolase_fold"/>
</dbReference>
<dbReference type="Proteomes" id="UP000178449">
    <property type="component" value="Unassembled WGS sequence"/>
</dbReference>
<dbReference type="SUPFAM" id="SSF53474">
    <property type="entry name" value="alpha/beta-Hydrolases"/>
    <property type="match status" value="1"/>
</dbReference>
<accession>A0A1F6G6B2</accession>
<gene>
    <name evidence="1" type="ORF">A2527_11015</name>
</gene>
<name>A0A1F6G6B2_9PROT</name>
<proteinExistence type="predicted"/>
<evidence type="ECO:0000313" key="1">
    <source>
        <dbReference type="EMBL" id="OGG93645.1"/>
    </source>
</evidence>
<protein>
    <recommendedName>
        <fullName evidence="3">AB hydrolase-1 domain-containing protein</fullName>
    </recommendedName>
</protein>
<organism evidence="1 2">
    <name type="scientific">Candidatus Lambdaproteobacteria bacterium RIFOXYD2_FULL_50_16</name>
    <dbReference type="NCBI Taxonomy" id="1817772"/>
    <lineage>
        <taxon>Bacteria</taxon>
        <taxon>Pseudomonadati</taxon>
        <taxon>Pseudomonadota</taxon>
        <taxon>Candidatus Lambdaproteobacteria</taxon>
    </lineage>
</organism>
<dbReference type="EMBL" id="MFNE01000046">
    <property type="protein sequence ID" value="OGG93645.1"/>
    <property type="molecule type" value="Genomic_DNA"/>
</dbReference>
<evidence type="ECO:0000313" key="2">
    <source>
        <dbReference type="Proteomes" id="UP000178449"/>
    </source>
</evidence>
<sequence length="212" mass="23885">MEAVFFHGWALDRHFFDPLASALGFKAHFFDRGYFGPPQRPNKPVGPFILVTHSFGLHWVPLTWVKEAQALVIINGFIQFHPQGDLAAISKRGFKNLRLGLSLDPDQTLKRFYQKVTSPGEAPWPFKSITDLDLAEKDLDLLGSSQFELDPLRVLKKLLLFSALADQIVLPEKADQLAEELPQAKRFVYPEAGHDLGHFMAPKVAQNILEAL</sequence>
<comment type="caution">
    <text evidence="1">The sequence shown here is derived from an EMBL/GenBank/DDBJ whole genome shotgun (WGS) entry which is preliminary data.</text>
</comment>
<dbReference type="AlphaFoldDB" id="A0A1F6G6B2"/>